<dbReference type="InterPro" id="IPR058245">
    <property type="entry name" value="NreC/VraR/RcsB-like_REC"/>
</dbReference>
<dbReference type="RefSeq" id="WP_110987541.1">
    <property type="nucleotide sequence ID" value="NZ_CAWNWM010000013.1"/>
</dbReference>
<dbReference type="PANTHER" id="PTHR45566">
    <property type="entry name" value="HTH-TYPE TRANSCRIPTIONAL REGULATOR YHJB-RELATED"/>
    <property type="match status" value="1"/>
</dbReference>
<evidence type="ECO:0000256" key="1">
    <source>
        <dbReference type="PROSITE-ProRule" id="PRU00169"/>
    </source>
</evidence>
<reference evidence="4 5" key="1">
    <citation type="journal article" date="2018" name="Sci. Rep.">
        <title>A novel species of the marine cyanobacterium Acaryochloris with a unique pigment content and lifestyle.</title>
        <authorList>
            <person name="Partensky F."/>
            <person name="Six C."/>
            <person name="Ratin M."/>
            <person name="Garczarek L."/>
            <person name="Vaulot D."/>
            <person name="Probert I."/>
            <person name="Calteau A."/>
            <person name="Gourvil P."/>
            <person name="Marie D."/>
            <person name="Grebert T."/>
            <person name="Bouchier C."/>
            <person name="Le Panse S."/>
            <person name="Gachenot M."/>
            <person name="Rodriguez F."/>
            <person name="Garrido J.L."/>
        </authorList>
    </citation>
    <scope>NUCLEOTIDE SEQUENCE [LARGE SCALE GENOMIC DNA]</scope>
    <source>
        <strain evidence="4 5">RCC1774</strain>
    </source>
</reference>
<evidence type="ECO:0000259" key="3">
    <source>
        <dbReference type="PROSITE" id="PS50110"/>
    </source>
</evidence>
<comment type="caution">
    <text evidence="4">The sequence shown here is derived from an EMBL/GenBank/DDBJ whole genome shotgun (WGS) entry which is preliminary data.</text>
</comment>
<dbReference type="Proteomes" id="UP000248857">
    <property type="component" value="Unassembled WGS sequence"/>
</dbReference>
<dbReference type="Gene3D" id="3.40.50.2300">
    <property type="match status" value="1"/>
</dbReference>
<evidence type="ECO:0000313" key="4">
    <source>
        <dbReference type="EMBL" id="PZD71869.1"/>
    </source>
</evidence>
<gene>
    <name evidence="4" type="ORF">C1752_04302</name>
</gene>
<dbReference type="CDD" id="cd17535">
    <property type="entry name" value="REC_NarL-like"/>
    <property type="match status" value="1"/>
</dbReference>
<accession>A0A2W1JDI5</accession>
<dbReference type="Pfam" id="PF12452">
    <property type="entry name" value="DUF3685"/>
    <property type="match status" value="1"/>
</dbReference>
<name>A0A2W1JDI5_9CYAN</name>
<dbReference type="InterPro" id="IPR001789">
    <property type="entry name" value="Sig_transdc_resp-reg_receiver"/>
</dbReference>
<feature type="domain" description="Response regulatory" evidence="3">
    <location>
        <begin position="16"/>
        <end position="149"/>
    </location>
</feature>
<feature type="region of interest" description="Disordered" evidence="2">
    <location>
        <begin position="240"/>
        <end position="265"/>
    </location>
</feature>
<dbReference type="PANTHER" id="PTHR45566:SF1">
    <property type="entry name" value="HTH-TYPE TRANSCRIPTIONAL REGULATOR YHJB-RELATED"/>
    <property type="match status" value="1"/>
</dbReference>
<evidence type="ECO:0000256" key="2">
    <source>
        <dbReference type="SAM" id="MobiDB-lite"/>
    </source>
</evidence>
<organism evidence="4 5">
    <name type="scientific">Acaryochloris thomasi RCC1774</name>
    <dbReference type="NCBI Taxonomy" id="1764569"/>
    <lineage>
        <taxon>Bacteria</taxon>
        <taxon>Bacillati</taxon>
        <taxon>Cyanobacteriota</taxon>
        <taxon>Cyanophyceae</taxon>
        <taxon>Acaryochloridales</taxon>
        <taxon>Acaryochloridaceae</taxon>
        <taxon>Acaryochloris</taxon>
        <taxon>Acaryochloris thomasi</taxon>
    </lineage>
</organism>
<evidence type="ECO:0000313" key="5">
    <source>
        <dbReference type="Proteomes" id="UP000248857"/>
    </source>
</evidence>
<dbReference type="EMBL" id="PQWO01000013">
    <property type="protein sequence ID" value="PZD71869.1"/>
    <property type="molecule type" value="Genomic_DNA"/>
</dbReference>
<proteinExistence type="predicted"/>
<keyword evidence="5" id="KW-1185">Reference proteome</keyword>
<keyword evidence="1" id="KW-0597">Phosphoprotein</keyword>
<dbReference type="OrthoDB" id="458149at2"/>
<dbReference type="InterPro" id="IPR016837">
    <property type="entry name" value="Uncharacterised_Ycf55_cyanobac"/>
</dbReference>
<dbReference type="InterPro" id="IPR011006">
    <property type="entry name" value="CheY-like_superfamily"/>
</dbReference>
<dbReference type="InterPro" id="IPR022552">
    <property type="entry name" value="UPF_Ycf55"/>
</dbReference>
<dbReference type="Pfam" id="PF00072">
    <property type="entry name" value="Response_reg"/>
    <property type="match status" value="1"/>
</dbReference>
<dbReference type="InterPro" id="IPR051015">
    <property type="entry name" value="EvgA-like"/>
</dbReference>
<dbReference type="GO" id="GO:0000160">
    <property type="term" value="P:phosphorelay signal transduction system"/>
    <property type="evidence" value="ECO:0007669"/>
    <property type="project" value="InterPro"/>
</dbReference>
<feature type="modified residue" description="4-aspartylphosphate" evidence="1">
    <location>
        <position position="86"/>
    </location>
</feature>
<dbReference type="SMART" id="SM00448">
    <property type="entry name" value="REC"/>
    <property type="match status" value="1"/>
</dbReference>
<dbReference type="SUPFAM" id="SSF52172">
    <property type="entry name" value="CheY-like"/>
    <property type="match status" value="1"/>
</dbReference>
<dbReference type="AlphaFoldDB" id="A0A2W1JDI5"/>
<sequence>MDSLPNLQSSLDQSFQLLLVDSDPVFRLGFKTGLASFPQVEVVAEAASPRSVFELLPQLILDDSLRWDPSRMDEPMLGRVNLVVLDLNLEQDAGTLLCEQLRSRYPTLPILILTAQLTGLREVRQLGIEGYWLKGTPLEKLVEVMQAILTGETSWEPSAIAQLAMVSAPTPAEKKRWSAFASLRQSARTSGLKQISTRLTDLENQLRNPNLSWLERQVLTGREREVRAAQWVVRRLPVAKPQQPPPTVKSPVSPKSDAPLARRDLNALPNPQFDTIKTLLLDGVFAKLSTSLENQTRDPLEIDILNRPKKQELFVLILKRFEDLLDDLRFSQVSQVQLLEKRSHLLIDLWQATITDYFGKYLTLPQADAAEVEMVSTLLEDRELVIREILDPIPQVTELLNHLLFQIPLLVNNGPCAVGSPEAMFQAQALLENLLVQLANAVMQPLLNHFATTEVIKQRFYDRRLLSTRDIERFRNALSWKYRLRRMVYEPKNMFESQFPLIVLGETGLRKAEIYATRDAELQKLSGLPFIVTLALETRDAIAPPLQATFTVVGRGVVYVLTQVVGRGLGLIGRGILQGVGSTWQDLGRRSQSEE</sequence>
<dbReference type="PIRSF" id="PIRSF026434">
    <property type="entry name" value="RR_ycf55_prd"/>
    <property type="match status" value="1"/>
</dbReference>
<protein>
    <recommendedName>
        <fullName evidence="3">Response regulatory domain-containing protein</fullName>
    </recommendedName>
</protein>
<dbReference type="PROSITE" id="PS50110">
    <property type="entry name" value="RESPONSE_REGULATORY"/>
    <property type="match status" value="1"/>
</dbReference>